<dbReference type="InterPro" id="IPR033120">
    <property type="entry name" value="HOTDOG_ACOT"/>
</dbReference>
<feature type="domain" description="HotDog ACOT-type" evidence="2">
    <location>
        <begin position="4"/>
        <end position="110"/>
    </location>
</feature>
<dbReference type="InterPro" id="IPR040170">
    <property type="entry name" value="Cytosol_ACT"/>
</dbReference>
<dbReference type="GeneID" id="41590473"/>
<dbReference type="InterPro" id="IPR029069">
    <property type="entry name" value="HotDog_dom_sf"/>
</dbReference>
<dbReference type="RefSeq" id="WP_148691422.1">
    <property type="nucleotide sequence ID" value="NZ_CP020477.1"/>
</dbReference>
<keyword evidence="4" id="KW-1185">Reference proteome</keyword>
<dbReference type="GO" id="GO:0052816">
    <property type="term" value="F:long-chain fatty acyl-CoA hydrolase activity"/>
    <property type="evidence" value="ECO:0007669"/>
    <property type="project" value="TreeGrafter"/>
</dbReference>
<reference evidence="3 4" key="1">
    <citation type="submission" date="2017-03" db="EMBL/GenBank/DDBJ databases">
        <title>Sulfur activation and transportation mechanism of thermophilic Archaea Acidianus manzaensis YN-25.</title>
        <authorList>
            <person name="Ma Y."/>
            <person name="Yang Y."/>
            <person name="Xia J."/>
        </authorList>
    </citation>
    <scope>NUCLEOTIDE SEQUENCE [LARGE SCALE GENOMIC DNA]</scope>
    <source>
        <strain evidence="3 4">YN-25</strain>
    </source>
</reference>
<dbReference type="EMBL" id="CP020477">
    <property type="protein sequence ID" value="ARM75649.1"/>
    <property type="molecule type" value="Genomic_DNA"/>
</dbReference>
<dbReference type="KEGG" id="aman:B6F84_06095"/>
<dbReference type="STRING" id="282676.B6F84_06095"/>
<dbReference type="Pfam" id="PF03061">
    <property type="entry name" value="4HBT"/>
    <property type="match status" value="2"/>
</dbReference>
<evidence type="ECO:0000256" key="1">
    <source>
        <dbReference type="ARBA" id="ARBA00022801"/>
    </source>
</evidence>
<organism evidence="3 4">
    <name type="scientific">Acidianus manzaensis</name>
    <dbReference type="NCBI Taxonomy" id="282676"/>
    <lineage>
        <taxon>Archaea</taxon>
        <taxon>Thermoproteota</taxon>
        <taxon>Thermoprotei</taxon>
        <taxon>Sulfolobales</taxon>
        <taxon>Sulfolobaceae</taxon>
        <taxon>Acidianus</taxon>
    </lineage>
</organism>
<dbReference type="Gene3D" id="3.10.129.10">
    <property type="entry name" value="Hotdog Thioesterase"/>
    <property type="match status" value="2"/>
</dbReference>
<evidence type="ECO:0000313" key="4">
    <source>
        <dbReference type="Proteomes" id="UP000193404"/>
    </source>
</evidence>
<dbReference type="PROSITE" id="PS51770">
    <property type="entry name" value="HOTDOG_ACOT"/>
    <property type="match status" value="2"/>
</dbReference>
<dbReference type="PANTHER" id="PTHR11049">
    <property type="entry name" value="ACYL COENZYME A THIOESTER HYDROLASE"/>
    <property type="match status" value="1"/>
</dbReference>
<keyword evidence="1" id="KW-0378">Hydrolase</keyword>
<dbReference type="SUPFAM" id="SSF54637">
    <property type="entry name" value="Thioesterase/thiol ester dehydrase-isomerase"/>
    <property type="match status" value="2"/>
</dbReference>
<name>A0A1W6JZF3_9CREN</name>
<dbReference type="PANTHER" id="PTHR11049:SF16">
    <property type="entry name" value="PROTEIN VDLD"/>
    <property type="match status" value="1"/>
</dbReference>
<proteinExistence type="predicted"/>
<dbReference type="CDD" id="cd03442">
    <property type="entry name" value="BFIT_BACH"/>
    <property type="match status" value="2"/>
</dbReference>
<protein>
    <submittedName>
        <fullName evidence="3">Acyl-CoA thioesterase</fullName>
    </submittedName>
</protein>
<feature type="domain" description="HotDog ACOT-type" evidence="2">
    <location>
        <begin position="157"/>
        <end position="277"/>
    </location>
</feature>
<evidence type="ECO:0000313" key="3">
    <source>
        <dbReference type="EMBL" id="ARM75649.1"/>
    </source>
</evidence>
<sequence>MKINDTLVKTQNIVHYEQTNFMGRLHGGDMLEFLVDTGMLSAMKVSKSTSVIASLDNVEFKKGVNLGDIIEIQAKVVYIGNTSMEVEMSAIRDQDTIVTASGVYVKINDNFRPQPVNEKIEIENDTEKEIVNNALKRRNERKIDRKNKENTDLTKNSRYRLEDTIYVGPSLTYDGKIISAGKLLKRMDDLGGALMLKFIGYKGYSRYSDTVVTVAVSNMNFWSPIKLGDIIKINAGIVYVGRTSADVLLNVMKIDLSSGLEEKVTEAYFSYVRVDSEGKPKEMPKYIPENEEEKKMWEISAIRRNKVSQMSSH</sequence>
<dbReference type="AlphaFoldDB" id="A0A1W6JZF3"/>
<dbReference type="InterPro" id="IPR006683">
    <property type="entry name" value="Thioestr_dom"/>
</dbReference>
<dbReference type="Proteomes" id="UP000193404">
    <property type="component" value="Chromosome"/>
</dbReference>
<accession>A0A1W6JZF3</accession>
<dbReference type="OrthoDB" id="15030at2157"/>
<evidence type="ECO:0000259" key="2">
    <source>
        <dbReference type="PROSITE" id="PS51770"/>
    </source>
</evidence>
<dbReference type="GO" id="GO:0005829">
    <property type="term" value="C:cytosol"/>
    <property type="evidence" value="ECO:0007669"/>
    <property type="project" value="TreeGrafter"/>
</dbReference>
<dbReference type="GO" id="GO:0006637">
    <property type="term" value="P:acyl-CoA metabolic process"/>
    <property type="evidence" value="ECO:0007669"/>
    <property type="project" value="TreeGrafter"/>
</dbReference>
<gene>
    <name evidence="3" type="ORF">B6F84_06095</name>
</gene>